<evidence type="ECO:0000256" key="1">
    <source>
        <dbReference type="SAM" id="MobiDB-lite"/>
    </source>
</evidence>
<gene>
    <name evidence="2" type="ORF">DM194_26260</name>
</gene>
<dbReference type="Proteomes" id="UP000249605">
    <property type="component" value="Plasmid unnamed4"/>
</dbReference>
<proteinExistence type="predicted"/>
<accession>A0A2U9SE47</accession>
<dbReference type="AlphaFoldDB" id="A0A2U9SE47"/>
<keyword evidence="2" id="KW-0614">Plasmid</keyword>
<feature type="region of interest" description="Disordered" evidence="1">
    <location>
        <begin position="40"/>
        <end position="67"/>
    </location>
</feature>
<sequence length="67" mass="7611">MSDPSAPCRRIPLRKALANLRLLFNDDSYERYREAQARCVADESPHDRRSFKAPQTAMTPGQGSFGR</sequence>
<dbReference type="KEGG" id="azm:DM194_26260"/>
<keyword evidence="3" id="KW-1185">Reference proteome</keyword>
<feature type="compositionally biased region" description="Polar residues" evidence="1">
    <location>
        <begin position="56"/>
        <end position="67"/>
    </location>
</feature>
<protein>
    <submittedName>
        <fullName evidence="2">Uncharacterized protein</fullName>
    </submittedName>
</protein>
<evidence type="ECO:0000313" key="3">
    <source>
        <dbReference type="Proteomes" id="UP000249605"/>
    </source>
</evidence>
<dbReference type="EMBL" id="CP029834">
    <property type="protein sequence ID" value="AWU97782.1"/>
    <property type="molecule type" value="Genomic_DNA"/>
</dbReference>
<evidence type="ECO:0000313" key="2">
    <source>
        <dbReference type="EMBL" id="AWU97782.1"/>
    </source>
</evidence>
<dbReference type="OrthoDB" id="7307353at2"/>
<name>A0A2U9SE47_9PROT</name>
<reference evidence="2 3" key="1">
    <citation type="submission" date="2018-06" db="EMBL/GenBank/DDBJ databases">
        <title>Complete genome sequencing of Azospirillum sp. M2T2B2.</title>
        <authorList>
            <person name="Heo J."/>
            <person name="Kim S.-J."/>
            <person name="Kwon S.-W."/>
            <person name="Anandham R."/>
        </authorList>
    </citation>
    <scope>NUCLEOTIDE SEQUENCE [LARGE SCALE GENOMIC DNA]</scope>
    <source>
        <strain evidence="2 3">M2T2B2</strain>
        <plasmid evidence="2 3">unnamed4</plasmid>
    </source>
</reference>
<feature type="compositionally biased region" description="Basic and acidic residues" evidence="1">
    <location>
        <begin position="40"/>
        <end position="50"/>
    </location>
</feature>
<organism evidence="2 3">
    <name type="scientific">Azospirillum ramasamyi</name>
    <dbReference type="NCBI Taxonomy" id="682998"/>
    <lineage>
        <taxon>Bacteria</taxon>
        <taxon>Pseudomonadati</taxon>
        <taxon>Pseudomonadota</taxon>
        <taxon>Alphaproteobacteria</taxon>
        <taxon>Rhodospirillales</taxon>
        <taxon>Azospirillaceae</taxon>
        <taxon>Azospirillum</taxon>
    </lineage>
</organism>
<geneLocation type="plasmid" evidence="2 3">
    <name>unnamed4</name>
</geneLocation>